<dbReference type="InterPro" id="IPR036864">
    <property type="entry name" value="Zn2-C6_fun-type_DNA-bd_sf"/>
</dbReference>
<dbReference type="Proteomes" id="UP000799767">
    <property type="component" value="Unassembled WGS sequence"/>
</dbReference>
<dbReference type="AlphaFoldDB" id="A0A6A6PZT1"/>
<evidence type="ECO:0000259" key="3">
    <source>
        <dbReference type="PROSITE" id="PS50048"/>
    </source>
</evidence>
<name>A0A6A6PZT1_9PEZI</name>
<dbReference type="OrthoDB" id="1924260at2759"/>
<dbReference type="Gene3D" id="4.10.240.10">
    <property type="entry name" value="Zn(2)-C6 fungal-type DNA-binding domain"/>
    <property type="match status" value="1"/>
</dbReference>
<sequence>MPSQGAGPSRRSHTKSRKGCKTCKRRHIRCDENYPQCRNCTKHQVRCDYMESVSDSDSVPSPEQASVLLSPNSEQRVEAWQYTGGFPFPELNVYPQPPVQELSRNELRLIQHLSSISSDLHANGNASLTIWAQKLPRLLSIASSYPYVMHALLSFSANHMAWANGSNETRSIHIHHGGLALRGLHEAISSFSQANADAVLAASLLMLWQSTDWRSWSSLRAGVQSVLTAMQTWNRPSLFAEVITEGDYLANALRVHRRQPSLNPVERSNTFQRIVEALQRLRMGLAGCDVELYWIEQLLLYVQSLQTSEPAYSPDAQFDQLYYLRKWLFWVPITLLRGQSGGQGPAMLTLAHFYATALVLEPLYPDLGSSFCSAIALAPLEKIIHVIDMMQSSRAMDAASIETASLMQFPRENAFAYRNQAGVQMNQPAARQTLPLNFIAAERSGSGSSSSTNTWAYPTPGNLSPAFHPSTPSQHPAAAAQQQQQQQQQPHVSWLGVPIGAQQYAGFAQGTQSWGMPSPGLPPSALEMQEGQMYGYAALGRGAGGGFVPASVWT</sequence>
<dbReference type="PANTHER" id="PTHR47657:SF12">
    <property type="entry name" value="ZN(II)2CYS6 TRANSCRIPTION FACTOR (EUROFUNG)"/>
    <property type="match status" value="1"/>
</dbReference>
<dbReference type="InterPro" id="IPR021858">
    <property type="entry name" value="Fun_TF"/>
</dbReference>
<reference evidence="4" key="1">
    <citation type="journal article" date="2020" name="Stud. Mycol.">
        <title>101 Dothideomycetes genomes: a test case for predicting lifestyles and emergence of pathogens.</title>
        <authorList>
            <person name="Haridas S."/>
            <person name="Albert R."/>
            <person name="Binder M."/>
            <person name="Bloem J."/>
            <person name="Labutti K."/>
            <person name="Salamov A."/>
            <person name="Andreopoulos B."/>
            <person name="Baker S."/>
            <person name="Barry K."/>
            <person name="Bills G."/>
            <person name="Bluhm B."/>
            <person name="Cannon C."/>
            <person name="Castanera R."/>
            <person name="Culley D."/>
            <person name="Daum C."/>
            <person name="Ezra D."/>
            <person name="Gonzalez J."/>
            <person name="Henrissat B."/>
            <person name="Kuo A."/>
            <person name="Liang C."/>
            <person name="Lipzen A."/>
            <person name="Lutzoni F."/>
            <person name="Magnuson J."/>
            <person name="Mondo S."/>
            <person name="Nolan M."/>
            <person name="Ohm R."/>
            <person name="Pangilinan J."/>
            <person name="Park H.-J."/>
            <person name="Ramirez L."/>
            <person name="Alfaro M."/>
            <person name="Sun H."/>
            <person name="Tritt A."/>
            <person name="Yoshinaga Y."/>
            <person name="Zwiers L.-H."/>
            <person name="Turgeon B."/>
            <person name="Goodwin S."/>
            <person name="Spatafora J."/>
            <person name="Crous P."/>
            <person name="Grigoriev I."/>
        </authorList>
    </citation>
    <scope>NUCLEOTIDE SEQUENCE</scope>
    <source>
        <strain evidence="4">CBS 113389</strain>
    </source>
</reference>
<evidence type="ECO:0000256" key="1">
    <source>
        <dbReference type="ARBA" id="ARBA00023242"/>
    </source>
</evidence>
<proteinExistence type="predicted"/>
<dbReference type="GO" id="GO:0008270">
    <property type="term" value="F:zinc ion binding"/>
    <property type="evidence" value="ECO:0007669"/>
    <property type="project" value="InterPro"/>
</dbReference>
<organism evidence="4 5">
    <name type="scientific">Neohortaea acidophila</name>
    <dbReference type="NCBI Taxonomy" id="245834"/>
    <lineage>
        <taxon>Eukaryota</taxon>
        <taxon>Fungi</taxon>
        <taxon>Dikarya</taxon>
        <taxon>Ascomycota</taxon>
        <taxon>Pezizomycotina</taxon>
        <taxon>Dothideomycetes</taxon>
        <taxon>Dothideomycetidae</taxon>
        <taxon>Mycosphaerellales</taxon>
        <taxon>Teratosphaeriaceae</taxon>
        <taxon>Neohortaea</taxon>
    </lineage>
</organism>
<dbReference type="Pfam" id="PF11951">
    <property type="entry name" value="Fungal_trans_2"/>
    <property type="match status" value="1"/>
</dbReference>
<keyword evidence="1" id="KW-0539">Nucleus</keyword>
<dbReference type="PANTHER" id="PTHR47657">
    <property type="entry name" value="STEROL REGULATORY ELEMENT-BINDING PROTEIN ECM22"/>
    <property type="match status" value="1"/>
</dbReference>
<dbReference type="GO" id="GO:0000981">
    <property type="term" value="F:DNA-binding transcription factor activity, RNA polymerase II-specific"/>
    <property type="evidence" value="ECO:0007669"/>
    <property type="project" value="InterPro"/>
</dbReference>
<dbReference type="Pfam" id="PF00172">
    <property type="entry name" value="Zn_clus"/>
    <property type="match status" value="1"/>
</dbReference>
<feature type="domain" description="Zn(2)-C6 fungal-type" evidence="3">
    <location>
        <begin position="19"/>
        <end position="49"/>
    </location>
</feature>
<dbReference type="PROSITE" id="PS50048">
    <property type="entry name" value="ZN2_CY6_FUNGAL_2"/>
    <property type="match status" value="1"/>
</dbReference>
<dbReference type="CDD" id="cd00067">
    <property type="entry name" value="GAL4"/>
    <property type="match status" value="1"/>
</dbReference>
<dbReference type="InterPro" id="IPR052400">
    <property type="entry name" value="Zn2-C6_fungal_TF"/>
</dbReference>
<dbReference type="PROSITE" id="PS00463">
    <property type="entry name" value="ZN2_CY6_FUNGAL_1"/>
    <property type="match status" value="1"/>
</dbReference>
<dbReference type="SUPFAM" id="SSF57701">
    <property type="entry name" value="Zn2/Cys6 DNA-binding domain"/>
    <property type="match status" value="1"/>
</dbReference>
<accession>A0A6A6PZT1</accession>
<evidence type="ECO:0000313" key="5">
    <source>
        <dbReference type="Proteomes" id="UP000799767"/>
    </source>
</evidence>
<gene>
    <name evidence="4" type="ORF">BDY17DRAFT_315956</name>
</gene>
<evidence type="ECO:0000313" key="4">
    <source>
        <dbReference type="EMBL" id="KAF2485718.1"/>
    </source>
</evidence>
<dbReference type="RefSeq" id="XP_033592287.1">
    <property type="nucleotide sequence ID" value="XM_033735964.1"/>
</dbReference>
<feature type="region of interest" description="Disordered" evidence="2">
    <location>
        <begin position="443"/>
        <end position="491"/>
    </location>
</feature>
<dbReference type="EMBL" id="MU001633">
    <property type="protein sequence ID" value="KAF2485718.1"/>
    <property type="molecule type" value="Genomic_DNA"/>
</dbReference>
<feature type="compositionally biased region" description="Low complexity" evidence="2">
    <location>
        <begin position="477"/>
        <end position="489"/>
    </location>
</feature>
<dbReference type="InterPro" id="IPR001138">
    <property type="entry name" value="Zn2Cys6_DnaBD"/>
</dbReference>
<protein>
    <recommendedName>
        <fullName evidence="3">Zn(2)-C6 fungal-type domain-containing protein</fullName>
    </recommendedName>
</protein>
<keyword evidence="5" id="KW-1185">Reference proteome</keyword>
<dbReference type="SMART" id="SM00066">
    <property type="entry name" value="GAL4"/>
    <property type="match status" value="1"/>
</dbReference>
<evidence type="ECO:0000256" key="2">
    <source>
        <dbReference type="SAM" id="MobiDB-lite"/>
    </source>
</evidence>
<dbReference type="GeneID" id="54476966"/>